<dbReference type="Pfam" id="PF13584">
    <property type="entry name" value="BatD"/>
    <property type="match status" value="2"/>
</dbReference>
<comment type="caution">
    <text evidence="2">The sequence shown here is derived from an EMBL/GenBank/DDBJ whole genome shotgun (WGS) entry which is preliminary data.</text>
</comment>
<dbReference type="AlphaFoldDB" id="A0A4R5LNM8"/>
<name>A0A4R5LNM8_9GAMM</name>
<organism evidence="2 3">
    <name type="scientific">Seongchinamella unica</name>
    <dbReference type="NCBI Taxonomy" id="2547392"/>
    <lineage>
        <taxon>Bacteria</taxon>
        <taxon>Pseudomonadati</taxon>
        <taxon>Pseudomonadota</taxon>
        <taxon>Gammaproteobacteria</taxon>
        <taxon>Cellvibrionales</taxon>
        <taxon>Halieaceae</taxon>
        <taxon>Seongchinamella</taxon>
    </lineage>
</organism>
<dbReference type="Pfam" id="PF25607">
    <property type="entry name" value="DUF7939"/>
    <property type="match status" value="1"/>
</dbReference>
<reference evidence="2 3" key="1">
    <citation type="submission" date="2019-03" db="EMBL/GenBank/DDBJ databases">
        <title>Seongchinamella monodicae gen. nov., sp. nov., a novel member of the Gammaproteobacteria isolated from a tidal mudflat of beach.</title>
        <authorList>
            <person name="Yang H.G."/>
            <person name="Kang J.W."/>
            <person name="Lee S.D."/>
        </authorList>
    </citation>
    <scope>NUCLEOTIDE SEQUENCE [LARGE SCALE GENOMIC DNA]</scope>
    <source>
        <strain evidence="2 3">GH4-78</strain>
    </source>
</reference>
<protein>
    <submittedName>
        <fullName evidence="2">Protein BatD</fullName>
    </submittedName>
</protein>
<dbReference type="InterPro" id="IPR025738">
    <property type="entry name" value="BatD"/>
</dbReference>
<dbReference type="EMBL" id="SMSE01000004">
    <property type="protein sequence ID" value="TDG11934.1"/>
    <property type="molecule type" value="Genomic_DNA"/>
</dbReference>
<dbReference type="Proteomes" id="UP000295554">
    <property type="component" value="Unassembled WGS sequence"/>
</dbReference>
<keyword evidence="3" id="KW-1185">Reference proteome</keyword>
<accession>A0A4R5LNM8</accession>
<feature type="domain" description="DUF7939" evidence="1">
    <location>
        <begin position="479"/>
        <end position="563"/>
    </location>
</feature>
<evidence type="ECO:0000313" key="2">
    <source>
        <dbReference type="EMBL" id="TDG11934.1"/>
    </source>
</evidence>
<gene>
    <name evidence="2" type="ORF">E2F43_16350</name>
</gene>
<evidence type="ECO:0000259" key="1">
    <source>
        <dbReference type="Pfam" id="PF25607"/>
    </source>
</evidence>
<dbReference type="OrthoDB" id="5293418at2"/>
<dbReference type="PANTHER" id="PTHR40940">
    <property type="entry name" value="PROTEIN BATD-RELATED"/>
    <property type="match status" value="1"/>
</dbReference>
<sequence>MTLQACCGRNSAMKASSDSNRETRRMMTHTGRLAPWALVLLFTLASGLAQAAVEASVDRTRIALGDSLQLVVSATEDDEDLSSVNLDALLRDWEVLSRSTRSNTTIVNGKRSHQRQLHMEITPRRMGTLTIPALQVGARATREVVIEVGQPPKIDPGAENVLFEASVDRETVYVQGQLILTLRLQQAVNLDGRSISDLELPGAFVVPLEQKSFQRQVDGRPWLVHEVRYAIFPEQSGSLTIPAQSFSARESVPRRSVFDTNRGRLIRLYSEALEIEVLPRPAEFTGNTWLPARNIVLEEEWSADPGPLRAGESVTRSIRLRGEGLQGAQLPPVLLQPVDGIKHYPDQPSISDTEISSGLLGSRTDSVAIVPTRAGSIELPAIEVPWWDTEARVMRTASIPARTLQVAAANSASTYSPGDVAAPASQQPTGPVQPESPLLWQLLALVCGLGWLLTAGLWWHSRRNSDVGVEEPIARISPRAAYKSLIAACAADQAQQARRQLILWVSALCNDPGVTTLEQASAVLADEELATELRALETALYGQDHPAWRGDRLRAVVERLQRQHTGGQRQRAEALTLYPTA</sequence>
<dbReference type="PANTHER" id="PTHR40940:SF1">
    <property type="entry name" value="PROTEIN BATD"/>
    <property type="match status" value="1"/>
</dbReference>
<proteinExistence type="predicted"/>
<dbReference type="InterPro" id="IPR057699">
    <property type="entry name" value="DUF7939"/>
</dbReference>
<evidence type="ECO:0000313" key="3">
    <source>
        <dbReference type="Proteomes" id="UP000295554"/>
    </source>
</evidence>